<keyword evidence="1" id="KW-0472">Membrane</keyword>
<protein>
    <submittedName>
        <fullName evidence="2">Phage-related protein</fullName>
    </submittedName>
</protein>
<feature type="transmembrane region" description="Helical" evidence="1">
    <location>
        <begin position="407"/>
        <end position="428"/>
    </location>
</feature>
<reference evidence="2 3" key="1">
    <citation type="submission" date="2020-08" db="EMBL/GenBank/DDBJ databases">
        <title>Sequencing the genomes of 1000 actinobacteria strains.</title>
        <authorList>
            <person name="Klenk H.-P."/>
        </authorList>
    </citation>
    <scope>NUCLEOTIDE SEQUENCE [LARGE SCALE GENOMIC DNA]</scope>
    <source>
        <strain evidence="2 3">DSM 45859</strain>
    </source>
</reference>
<feature type="transmembrane region" description="Helical" evidence="1">
    <location>
        <begin position="76"/>
        <end position="105"/>
    </location>
</feature>
<dbReference type="Proteomes" id="UP000581769">
    <property type="component" value="Unassembled WGS sequence"/>
</dbReference>
<feature type="transmembrane region" description="Helical" evidence="1">
    <location>
        <begin position="380"/>
        <end position="401"/>
    </location>
</feature>
<gene>
    <name evidence="2" type="ORF">BJY18_007314</name>
</gene>
<accession>A0A840J7Y8</accession>
<comment type="caution">
    <text evidence="2">The sequence shown here is derived from an EMBL/GenBank/DDBJ whole genome shotgun (WGS) entry which is preliminary data.</text>
</comment>
<dbReference type="EMBL" id="JACHMG010000001">
    <property type="protein sequence ID" value="MBB4689829.1"/>
    <property type="molecule type" value="Genomic_DNA"/>
</dbReference>
<feature type="transmembrane region" description="Helical" evidence="1">
    <location>
        <begin position="344"/>
        <end position="368"/>
    </location>
</feature>
<feature type="transmembrane region" description="Helical" evidence="1">
    <location>
        <begin position="319"/>
        <end position="338"/>
    </location>
</feature>
<evidence type="ECO:0000256" key="1">
    <source>
        <dbReference type="SAM" id="Phobius"/>
    </source>
</evidence>
<evidence type="ECO:0000313" key="2">
    <source>
        <dbReference type="EMBL" id="MBB4689829.1"/>
    </source>
</evidence>
<keyword evidence="3" id="KW-1185">Reference proteome</keyword>
<keyword evidence="1" id="KW-0812">Transmembrane</keyword>
<name>A0A840J7Y8_9PSEU</name>
<dbReference type="Gene3D" id="1.20.120.20">
    <property type="entry name" value="Apolipoprotein"/>
    <property type="match status" value="1"/>
</dbReference>
<keyword evidence="1" id="KW-1133">Transmembrane helix</keyword>
<proteinExistence type="predicted"/>
<dbReference type="AlphaFoldDB" id="A0A840J7Y8"/>
<organism evidence="2 3">
    <name type="scientific">Amycolatopsis jiangsuensis</name>
    <dbReference type="NCBI Taxonomy" id="1181879"/>
    <lineage>
        <taxon>Bacteria</taxon>
        <taxon>Bacillati</taxon>
        <taxon>Actinomycetota</taxon>
        <taxon>Actinomycetes</taxon>
        <taxon>Pseudonocardiales</taxon>
        <taxon>Pseudonocardiaceae</taxon>
        <taxon>Amycolatopsis</taxon>
    </lineage>
</organism>
<sequence length="642" mass="65920">MAAERTIRIKFDGSSAGLVAAAAAAKAEIKALSDDSKKRSKSLSAFAVRVGAAARSFTDLALKASTAAGVLNLLPAIVGAVAASAGLLPLAVAGGFALAGAMVAVKLGADGAKKAFAQLNPQLNTLKTQVSASFEKALLPAVRNLQTLLPKTTSGFQQIVTALGGVATKVTAFLATARGTAQVNTILSGTARVIQNLGAFLAPVIAAFVRIGAVAMPILAQLTSGLGAAGEKFNAFVQGAADSGQLEQWIRSAIAGFSSFFGVLKDVGAIIGDVLSAIADAGGGVGGIIGPLISTIRTFLDSAQGHDTLVGFFQSLNSVAGSVSQVVGALLAAIGPAIPPLAAAFASLASTISTILVPVIQFLAPVLANIANFIQQNTSWITPLVIALGLWAAAQWALNIAMDANPIGLIIIAIGVLIAIVATIITYWTPIKDFFIGIFNAVKDAVTVAAQWIWQRLQDAWNFVKNVWSGVTGFFSGLWNGVKSGVSAAVNWIGQRFSDAWNFIKGIWGRVSGFFSGIWSGIGNGLKSALNGAIRLLNGAIHGINAVTGVVGIPNIPDIPYLARGGTARSGRSYVVGENGPELFTPGVTGRVTSHEQSFGRPQTVNLTLDLGEGITQRVALEIDRNSVQVRRLAGAGTGGRR</sequence>
<evidence type="ECO:0000313" key="3">
    <source>
        <dbReference type="Proteomes" id="UP000581769"/>
    </source>
</evidence>
<dbReference type="RefSeq" id="WP_184784290.1">
    <property type="nucleotide sequence ID" value="NZ_JACHMG010000001.1"/>
</dbReference>